<dbReference type="InterPro" id="IPR050267">
    <property type="entry name" value="Anti-sigma-factor_SerPK"/>
</dbReference>
<comment type="caution">
    <text evidence="3">The sequence shown here is derived from an EMBL/GenBank/DDBJ whole genome shotgun (WGS) entry which is preliminary data.</text>
</comment>
<organism evidence="3 4">
    <name type="scientific">Streptacidiphilus cavernicola</name>
    <dbReference type="NCBI Taxonomy" id="3342716"/>
    <lineage>
        <taxon>Bacteria</taxon>
        <taxon>Bacillati</taxon>
        <taxon>Actinomycetota</taxon>
        <taxon>Actinomycetes</taxon>
        <taxon>Kitasatosporales</taxon>
        <taxon>Streptomycetaceae</taxon>
        <taxon>Streptacidiphilus</taxon>
    </lineage>
</organism>
<dbReference type="SUPFAM" id="SSF55874">
    <property type="entry name" value="ATPase domain of HSP90 chaperone/DNA topoisomerase II/histidine kinase"/>
    <property type="match status" value="1"/>
</dbReference>
<keyword evidence="3" id="KW-0067">ATP-binding</keyword>
<keyword evidence="1" id="KW-0418">Kinase</keyword>
<keyword evidence="1" id="KW-0723">Serine/threonine-protein kinase</keyword>
<evidence type="ECO:0000313" key="4">
    <source>
        <dbReference type="Proteomes" id="UP001592528"/>
    </source>
</evidence>
<accession>A0ABV6UP88</accession>
<keyword evidence="4" id="KW-1185">Reference proteome</keyword>
<keyword evidence="1" id="KW-0808">Transferase</keyword>
<dbReference type="PANTHER" id="PTHR35526:SF3">
    <property type="entry name" value="ANTI-SIGMA-F FACTOR RSBW"/>
    <property type="match status" value="1"/>
</dbReference>
<dbReference type="InterPro" id="IPR003594">
    <property type="entry name" value="HATPase_dom"/>
</dbReference>
<proteinExistence type="predicted"/>
<sequence length="151" mass="16709">MTDATESSGRATGPVRRYVEDIDIVTQQTPRRLRRLLTALLIAWDMEELTGDSVVVLTELITNVLRHANVKRCRVTILGGSLGLHLHVRDYDLRHPRFLSSREPSEAAQVEEGRGLGIVSSYTAGLDIEMLENGKVVTAYLALQKAGVRDA</sequence>
<dbReference type="Proteomes" id="UP001592528">
    <property type="component" value="Unassembled WGS sequence"/>
</dbReference>
<dbReference type="GO" id="GO:0005524">
    <property type="term" value="F:ATP binding"/>
    <property type="evidence" value="ECO:0007669"/>
    <property type="project" value="UniProtKB-KW"/>
</dbReference>
<dbReference type="PANTHER" id="PTHR35526">
    <property type="entry name" value="ANTI-SIGMA-F FACTOR RSBW-RELATED"/>
    <property type="match status" value="1"/>
</dbReference>
<evidence type="ECO:0000313" key="3">
    <source>
        <dbReference type="EMBL" id="MFC1403206.1"/>
    </source>
</evidence>
<dbReference type="CDD" id="cd16936">
    <property type="entry name" value="HATPase_RsbW-like"/>
    <property type="match status" value="1"/>
</dbReference>
<reference evidence="3 4" key="1">
    <citation type="submission" date="2024-09" db="EMBL/GenBank/DDBJ databases">
        <authorList>
            <person name="Lee S.D."/>
        </authorList>
    </citation>
    <scope>NUCLEOTIDE SEQUENCE [LARGE SCALE GENOMIC DNA]</scope>
    <source>
        <strain evidence="3 4">N1-5</strain>
    </source>
</reference>
<evidence type="ECO:0000256" key="1">
    <source>
        <dbReference type="ARBA" id="ARBA00022527"/>
    </source>
</evidence>
<dbReference type="EMBL" id="JBHEZZ010000009">
    <property type="protein sequence ID" value="MFC1403206.1"/>
    <property type="molecule type" value="Genomic_DNA"/>
</dbReference>
<feature type="domain" description="Histidine kinase/HSP90-like ATPase" evidence="2">
    <location>
        <begin position="31"/>
        <end position="139"/>
    </location>
</feature>
<keyword evidence="3" id="KW-0547">Nucleotide-binding</keyword>
<dbReference type="InterPro" id="IPR036890">
    <property type="entry name" value="HATPase_C_sf"/>
</dbReference>
<dbReference type="Pfam" id="PF13581">
    <property type="entry name" value="HATPase_c_2"/>
    <property type="match status" value="1"/>
</dbReference>
<name>A0ABV6UP88_9ACTN</name>
<gene>
    <name evidence="3" type="ORF">ACEZDJ_18105</name>
</gene>
<protein>
    <submittedName>
        <fullName evidence="3">ATP-binding protein</fullName>
    </submittedName>
</protein>
<dbReference type="Gene3D" id="3.30.565.10">
    <property type="entry name" value="Histidine kinase-like ATPase, C-terminal domain"/>
    <property type="match status" value="1"/>
</dbReference>
<dbReference type="RefSeq" id="WP_157623758.1">
    <property type="nucleotide sequence ID" value="NZ_JBHEZZ010000009.1"/>
</dbReference>
<evidence type="ECO:0000259" key="2">
    <source>
        <dbReference type="Pfam" id="PF13581"/>
    </source>
</evidence>